<gene>
    <name evidence="1" type="ORF">QWZ14_01560</name>
</gene>
<dbReference type="Proteomes" id="UP001529369">
    <property type="component" value="Unassembled WGS sequence"/>
</dbReference>
<keyword evidence="2" id="KW-1185">Reference proteome</keyword>
<dbReference type="PANTHER" id="PTHR23416:SF78">
    <property type="entry name" value="LIPOPOLYSACCHARIDE BIOSYNTHESIS O-ACETYL TRANSFERASE WBBJ-RELATED"/>
    <property type="match status" value="1"/>
</dbReference>
<dbReference type="EMBL" id="JAUFPN010000012">
    <property type="protein sequence ID" value="MDN3563064.1"/>
    <property type="molecule type" value="Genomic_DNA"/>
</dbReference>
<evidence type="ECO:0000313" key="1">
    <source>
        <dbReference type="EMBL" id="MDN3563064.1"/>
    </source>
</evidence>
<dbReference type="RefSeq" id="WP_290314795.1">
    <property type="nucleotide sequence ID" value="NZ_JAUFPN010000012.1"/>
</dbReference>
<reference evidence="2" key="1">
    <citation type="journal article" date="2019" name="Int. J. Syst. Evol. Microbiol.">
        <title>The Global Catalogue of Microorganisms (GCM) 10K type strain sequencing project: providing services to taxonomists for standard genome sequencing and annotation.</title>
        <authorList>
            <consortium name="The Broad Institute Genomics Platform"/>
            <consortium name="The Broad Institute Genome Sequencing Center for Infectious Disease"/>
            <person name="Wu L."/>
            <person name="Ma J."/>
        </authorList>
    </citation>
    <scope>NUCLEOTIDE SEQUENCE [LARGE SCALE GENOMIC DNA]</scope>
    <source>
        <strain evidence="2">CECT 7131</strain>
    </source>
</reference>
<comment type="caution">
    <text evidence="1">The sequence shown here is derived from an EMBL/GenBank/DDBJ whole genome shotgun (WGS) entry which is preliminary data.</text>
</comment>
<proteinExistence type="predicted"/>
<dbReference type="SUPFAM" id="SSF51161">
    <property type="entry name" value="Trimeric LpxA-like enzymes"/>
    <property type="match status" value="1"/>
</dbReference>
<evidence type="ECO:0000313" key="2">
    <source>
        <dbReference type="Proteomes" id="UP001529369"/>
    </source>
</evidence>
<dbReference type="PANTHER" id="PTHR23416">
    <property type="entry name" value="SIALIC ACID SYNTHASE-RELATED"/>
    <property type="match status" value="1"/>
</dbReference>
<organism evidence="1 2">
    <name type="scientific">Paeniroseomonas aquatica</name>
    <dbReference type="NCBI Taxonomy" id="373043"/>
    <lineage>
        <taxon>Bacteria</taxon>
        <taxon>Pseudomonadati</taxon>
        <taxon>Pseudomonadota</taxon>
        <taxon>Alphaproteobacteria</taxon>
        <taxon>Acetobacterales</taxon>
        <taxon>Acetobacteraceae</taxon>
        <taxon>Paeniroseomonas</taxon>
    </lineage>
</organism>
<name>A0ABT8A019_9PROT</name>
<sequence length="635" mass="71284">MSSEVFEKQLLDCIQAQAPLLWSRFKEPNADAPTAAYLICQLLGLYTEGQDNGISIEPFQEYLEITNAAAAGLTIKNSKARVFVSKGCKFDRVTISGANDALIFIGKDAILSSCDIACHAKQNVVAVGFNCRLDGVFMHLYGQHGFVVLSPGTTAQAGCNFCVQENSCLVLGSDSMLSTQVFIRTSDSHGIYDLKTKSRINHPRAVILHPHVWISRACTLNKGTEIGTHSVIGQGSVVHGKLMEHSVYSGSPVHKVRSGVTWDRQSADCLDDNHNYLQKHFTQTFNDNAERRFFEDPFQDYGLLEAFSLAVAGRPSRILQGITVGTETELAWLTQFSTVRSSILESGAIARRRLMEIPQKKCNEFPRIAFLMMQRDETSLLRPWLEYHSGQFGLENIFVWDNGSTDRKVLSTLYEYENKGLNVDYSAQSGVDFRRKGVLLGKKIKTLEKLGDYDFIIPIDCDEFLALEQDPGKVSINREEILSVFSELKNTSAPLGISVAYNNILGRPEEFERVAHKKTFFRSGTFKGMDRGYHMGESLHTNVKLETKLVFLHFHYKPYGVILEHSKNKLRPFFNIDNPNELKALAGKNRLADFILQGETAYMERFLQKNSFRFSGLIDKLSEVGVTDSQSLWAS</sequence>
<dbReference type="InterPro" id="IPR011004">
    <property type="entry name" value="Trimer_LpxA-like_sf"/>
</dbReference>
<dbReference type="InterPro" id="IPR051159">
    <property type="entry name" value="Hexapeptide_acetyltransf"/>
</dbReference>
<dbReference type="Gene3D" id="2.160.10.10">
    <property type="entry name" value="Hexapeptide repeat proteins"/>
    <property type="match status" value="1"/>
</dbReference>
<dbReference type="Pfam" id="PF13704">
    <property type="entry name" value="Glyco_tranf_2_4"/>
    <property type="match status" value="1"/>
</dbReference>
<accession>A0ABT8A019</accession>
<protein>
    <submittedName>
        <fullName evidence="1">Glycosyltransferase family 2 protein</fullName>
    </submittedName>
</protein>